<protein>
    <submittedName>
        <fullName evidence="3">Uncharacterized protein</fullName>
    </submittedName>
</protein>
<keyword evidence="2" id="KW-0732">Signal</keyword>
<evidence type="ECO:0000256" key="1">
    <source>
        <dbReference type="SAM" id="Phobius"/>
    </source>
</evidence>
<sequence>MKSTHIPRIFFLFSSAPVVSAAYNWTDCQQRVLDIQAGNLTMGSINNETLDEFIYHGPVTGLDRNFSRDQFISITYEGCKAICGNPIAIHDAPQALSLASNWIFPLAILLNLPYESLHERKLSKTLIAILNWLGSPQTALTATIFNFRQLRESHRRVSRRVNLAQSHVYSAAYFVLCCTNQYDNLALVGSGGRATRMLDTLVHGLFRPLSGDQNPDVDLTRQLLVALAFQLRMLRRRGVIPMLANLGTFLVAFIFSVILAFAELGGNSNTFSLAFGLLMTWLPLLVVFTIVDRNPVSSERAAELISRWLYNVDAVKTWATHPGNDPSNIQWWQDDTEIPEDLQVGVFIGQGRKIQFCGLPHALLEASATVDFYIETTDGLLACAERAAERLNGWKPKAWYVVSGLSFLLVWCAIMSAFVVSFTAPTIGLGCRTLTYLLFGTFSSVSWVIQFSKRPSQWALWVSYISNTLAILALLVVIVFQVTGVVSNCYCRSSALNTPWLGGYIDFKSTGFYRDNFNVLQYWAAAAAIGASVPTIAFIVALFWWLKCGHLWQANERWPPQRLRATAADTRWLL</sequence>
<feature type="signal peptide" evidence="2">
    <location>
        <begin position="1"/>
        <end position="21"/>
    </location>
</feature>
<evidence type="ECO:0000313" key="4">
    <source>
        <dbReference type="Proteomes" id="UP001489902"/>
    </source>
</evidence>
<feature type="transmembrane region" description="Helical" evidence="1">
    <location>
        <begin position="434"/>
        <end position="451"/>
    </location>
</feature>
<feature type="transmembrane region" description="Helical" evidence="1">
    <location>
        <begin position="239"/>
        <end position="261"/>
    </location>
</feature>
<feature type="chain" id="PRO_5045191962" evidence="2">
    <location>
        <begin position="22"/>
        <end position="574"/>
    </location>
</feature>
<gene>
    <name evidence="3" type="ORF">QYS62_006825</name>
</gene>
<dbReference type="EMBL" id="CP151262">
    <property type="protein sequence ID" value="WZH45757.1"/>
    <property type="molecule type" value="Genomic_DNA"/>
</dbReference>
<evidence type="ECO:0000256" key="2">
    <source>
        <dbReference type="SAM" id="SignalP"/>
    </source>
</evidence>
<reference evidence="3 4" key="1">
    <citation type="submission" date="2024-04" db="EMBL/GenBank/DDBJ databases">
        <title>Complete genome sequence of Fusarium acuminatum.</title>
        <authorList>
            <person name="Lan B."/>
        </authorList>
    </citation>
    <scope>NUCLEOTIDE SEQUENCE [LARGE SCALE GENOMIC DNA]</scope>
    <source>
        <strain evidence="3">1A</strain>
    </source>
</reference>
<feature type="transmembrane region" description="Helical" evidence="1">
    <location>
        <begin position="273"/>
        <end position="291"/>
    </location>
</feature>
<keyword evidence="1" id="KW-1133">Transmembrane helix</keyword>
<accession>A0ABZ2X0Z5</accession>
<proteinExistence type="predicted"/>
<keyword evidence="1" id="KW-0472">Membrane</keyword>
<feature type="transmembrane region" description="Helical" evidence="1">
    <location>
        <begin position="398"/>
        <end position="422"/>
    </location>
</feature>
<dbReference type="Proteomes" id="UP001489902">
    <property type="component" value="Chromosome 3"/>
</dbReference>
<keyword evidence="1" id="KW-0812">Transmembrane</keyword>
<feature type="transmembrane region" description="Helical" evidence="1">
    <location>
        <begin position="522"/>
        <end position="546"/>
    </location>
</feature>
<keyword evidence="4" id="KW-1185">Reference proteome</keyword>
<organism evidence="3 4">
    <name type="scientific">Fusarium acuminatum</name>
    <dbReference type="NCBI Taxonomy" id="5515"/>
    <lineage>
        <taxon>Eukaryota</taxon>
        <taxon>Fungi</taxon>
        <taxon>Dikarya</taxon>
        <taxon>Ascomycota</taxon>
        <taxon>Pezizomycotina</taxon>
        <taxon>Sordariomycetes</taxon>
        <taxon>Hypocreomycetidae</taxon>
        <taxon>Hypocreales</taxon>
        <taxon>Nectriaceae</taxon>
        <taxon>Fusarium</taxon>
        <taxon>Fusarium tricinctum species complex</taxon>
    </lineage>
</organism>
<name>A0ABZ2X0Z5_9HYPO</name>
<feature type="transmembrane region" description="Helical" evidence="1">
    <location>
        <begin position="458"/>
        <end position="480"/>
    </location>
</feature>
<evidence type="ECO:0000313" key="3">
    <source>
        <dbReference type="EMBL" id="WZH45757.1"/>
    </source>
</evidence>